<accession>A0A562HYW7</accession>
<protein>
    <submittedName>
        <fullName evidence="2">Uncharacterized protein</fullName>
    </submittedName>
</protein>
<keyword evidence="1" id="KW-1133">Transmembrane helix</keyword>
<dbReference type="EMBL" id="VLKG01000017">
    <property type="protein sequence ID" value="TWH63862.1"/>
    <property type="molecule type" value="Genomic_DNA"/>
</dbReference>
<evidence type="ECO:0000313" key="3">
    <source>
        <dbReference type="Proteomes" id="UP000319627"/>
    </source>
</evidence>
<gene>
    <name evidence="2" type="ORF">LX59_03026</name>
</gene>
<sequence length="181" mass="20083">MDTITLALPTVFVFGGLALLLLSVTALLARNAGYYSGLDEAKALARQMHSNGLKREITRLEGELSFQATLAQSAKCRLEYEVDAAHQRINKLQAQLSEQDLTQVEIARLVKSVRLMGWAIPLYDAIDSREGRHLMPCIQTILNLVHRLSPDTPLPQILPPAEPEPLMCPLLPFSTDRERAA</sequence>
<dbReference type="Proteomes" id="UP000319627">
    <property type="component" value="Unassembled WGS sequence"/>
</dbReference>
<dbReference type="AlphaFoldDB" id="A0A562HYW7"/>
<evidence type="ECO:0000256" key="1">
    <source>
        <dbReference type="SAM" id="Phobius"/>
    </source>
</evidence>
<proteinExistence type="predicted"/>
<evidence type="ECO:0000313" key="2">
    <source>
        <dbReference type="EMBL" id="TWH63862.1"/>
    </source>
</evidence>
<keyword evidence="1" id="KW-0472">Membrane</keyword>
<organism evidence="2 3">
    <name type="scientific">Azomonas agilis</name>
    <dbReference type="NCBI Taxonomy" id="116849"/>
    <lineage>
        <taxon>Bacteria</taxon>
        <taxon>Pseudomonadati</taxon>
        <taxon>Pseudomonadota</taxon>
        <taxon>Gammaproteobacteria</taxon>
        <taxon>Pseudomonadales</taxon>
        <taxon>Pseudomonadaceae</taxon>
        <taxon>Azomonas</taxon>
    </lineage>
</organism>
<name>A0A562HYW7_9GAMM</name>
<dbReference type="RefSeq" id="WP_144573292.1">
    <property type="nucleotide sequence ID" value="NZ_VLKG01000017.1"/>
</dbReference>
<feature type="transmembrane region" description="Helical" evidence="1">
    <location>
        <begin position="6"/>
        <end position="29"/>
    </location>
</feature>
<comment type="caution">
    <text evidence="2">The sequence shown here is derived from an EMBL/GenBank/DDBJ whole genome shotgun (WGS) entry which is preliminary data.</text>
</comment>
<keyword evidence="1" id="KW-0812">Transmembrane</keyword>
<keyword evidence="3" id="KW-1185">Reference proteome</keyword>
<reference evidence="2 3" key="1">
    <citation type="submission" date="2019-07" db="EMBL/GenBank/DDBJ databases">
        <title>Genomic Encyclopedia of Type Strains, Phase I: the one thousand microbial genomes (KMG-I) project.</title>
        <authorList>
            <person name="Kyrpides N."/>
        </authorList>
    </citation>
    <scope>NUCLEOTIDE SEQUENCE [LARGE SCALE GENOMIC DNA]</scope>
    <source>
        <strain evidence="2 3">DSM 375</strain>
    </source>
</reference>